<dbReference type="Proteomes" id="UP000249354">
    <property type="component" value="Unassembled WGS sequence"/>
</dbReference>
<reference evidence="2 3" key="2">
    <citation type="submission" date="2018-06" db="EMBL/GenBank/DDBJ databases">
        <title>Metagenomic assembly of (sub)arctic Cyanobacteria and their associated microbiome from non-axenic cultures.</title>
        <authorList>
            <person name="Baurain D."/>
        </authorList>
    </citation>
    <scope>NUCLEOTIDE SEQUENCE [LARGE SCALE GENOMIC DNA]</scope>
    <source>
        <strain evidence="2">ULC129bin1</strain>
    </source>
</reference>
<protein>
    <submittedName>
        <fullName evidence="2">Uncharacterized protein</fullName>
    </submittedName>
</protein>
<dbReference type="EMBL" id="QBMC01000004">
    <property type="protein sequence ID" value="PZO23092.1"/>
    <property type="molecule type" value="Genomic_DNA"/>
</dbReference>
<name>A0A2W4URI5_9CYAN</name>
<feature type="chain" id="PRO_5016105281" evidence="1">
    <location>
        <begin position="21"/>
        <end position="132"/>
    </location>
</feature>
<dbReference type="AlphaFoldDB" id="A0A2W4URI5"/>
<keyword evidence="1" id="KW-0732">Signal</keyword>
<evidence type="ECO:0000313" key="2">
    <source>
        <dbReference type="EMBL" id="PZO23092.1"/>
    </source>
</evidence>
<organism evidence="2 3">
    <name type="scientific">Leptolyngbya foveolarum</name>
    <dbReference type="NCBI Taxonomy" id="47253"/>
    <lineage>
        <taxon>Bacteria</taxon>
        <taxon>Bacillati</taxon>
        <taxon>Cyanobacteriota</taxon>
        <taxon>Cyanophyceae</taxon>
        <taxon>Leptolyngbyales</taxon>
        <taxon>Leptolyngbyaceae</taxon>
        <taxon>Leptolyngbya group</taxon>
        <taxon>Leptolyngbya</taxon>
    </lineage>
</organism>
<proteinExistence type="predicted"/>
<reference evidence="3" key="1">
    <citation type="submission" date="2018-04" db="EMBL/GenBank/DDBJ databases">
        <authorList>
            <person name="Cornet L."/>
        </authorList>
    </citation>
    <scope>NUCLEOTIDE SEQUENCE [LARGE SCALE GENOMIC DNA]</scope>
</reference>
<feature type="signal peptide" evidence="1">
    <location>
        <begin position="1"/>
        <end position="20"/>
    </location>
</feature>
<evidence type="ECO:0000313" key="3">
    <source>
        <dbReference type="Proteomes" id="UP000249354"/>
    </source>
</evidence>
<gene>
    <name evidence="2" type="ORF">DCF25_01335</name>
</gene>
<evidence type="ECO:0000256" key="1">
    <source>
        <dbReference type="SAM" id="SignalP"/>
    </source>
</evidence>
<accession>A0A2W4URI5</accession>
<sequence>MKSLLISATLLGFSATGAIAAETLRYDETPTTCEFYAEGSYADDCGEFSMTASDTSINFNYIFDDAAVKFMGPAAPVDTTEINGETFYVYEVLAKRVNGDQYEIDGICVANETVEVSICQSGELRYVYSNES</sequence>
<comment type="caution">
    <text evidence="2">The sequence shown here is derived from an EMBL/GenBank/DDBJ whole genome shotgun (WGS) entry which is preliminary data.</text>
</comment>